<reference evidence="2" key="1">
    <citation type="submission" date="2022-11" db="UniProtKB">
        <authorList>
            <consortium name="WormBaseParasite"/>
        </authorList>
    </citation>
    <scope>IDENTIFICATION</scope>
</reference>
<keyword evidence="1" id="KW-1185">Reference proteome</keyword>
<sequence length="231" mass="25610">MIQSSCCRSSSRGLRRVNPTTLSYSLPQTTKSDGDEHLEEAEIMEALNEVAVLTADNCNSGEGEEEFSRIFAIPPTQNATEMDAQRQQLTAVCETIQRQVGAVLRKLGRAVDSVNAMDGDRPRNARELLRDYERTIWPAVVEVVLNIKTLARVVRETIDSCNINEPRLDWLLNVSKFQVTMESAIGSAIGVSSELERVLQIHARGEVRGLRIKEETVAALKAVQTKSATIE</sequence>
<accession>A0A914HRC1</accession>
<evidence type="ECO:0000313" key="1">
    <source>
        <dbReference type="Proteomes" id="UP000887572"/>
    </source>
</evidence>
<dbReference type="WBParaSite" id="Gr19_v10_g300.t1">
    <property type="protein sequence ID" value="Gr19_v10_g300.t1"/>
    <property type="gene ID" value="Gr19_v10_g300"/>
</dbReference>
<protein>
    <submittedName>
        <fullName evidence="2">Uncharacterized protein</fullName>
    </submittedName>
</protein>
<proteinExistence type="predicted"/>
<dbReference type="Proteomes" id="UP000887572">
    <property type="component" value="Unplaced"/>
</dbReference>
<dbReference type="AlphaFoldDB" id="A0A914HRC1"/>
<evidence type="ECO:0000313" key="2">
    <source>
        <dbReference type="WBParaSite" id="Gr19_v10_g300.t1"/>
    </source>
</evidence>
<organism evidence="1 2">
    <name type="scientific">Globodera rostochiensis</name>
    <name type="common">Golden nematode worm</name>
    <name type="synonym">Heterodera rostochiensis</name>
    <dbReference type="NCBI Taxonomy" id="31243"/>
    <lineage>
        <taxon>Eukaryota</taxon>
        <taxon>Metazoa</taxon>
        <taxon>Ecdysozoa</taxon>
        <taxon>Nematoda</taxon>
        <taxon>Chromadorea</taxon>
        <taxon>Rhabditida</taxon>
        <taxon>Tylenchina</taxon>
        <taxon>Tylenchomorpha</taxon>
        <taxon>Tylenchoidea</taxon>
        <taxon>Heteroderidae</taxon>
        <taxon>Heteroderinae</taxon>
        <taxon>Globodera</taxon>
    </lineage>
</organism>
<name>A0A914HRC1_GLORO</name>